<evidence type="ECO:0000259" key="15">
    <source>
        <dbReference type="PROSITE" id="PS50020"/>
    </source>
</evidence>
<dbReference type="Gene3D" id="1.10.238.10">
    <property type="entry name" value="EF-hand"/>
    <property type="match status" value="2"/>
</dbReference>
<dbReference type="InterPro" id="IPR043145">
    <property type="entry name" value="Znf_ZZ_sf"/>
</dbReference>
<name>A0A1I8GQR0_9PLAT</name>
<dbReference type="WBParaSite" id="maker-uti_cns_0002705-snap-gene-0.5-mRNA-1">
    <property type="protein sequence ID" value="maker-uti_cns_0002705-snap-gene-0.5-mRNA-1"/>
    <property type="gene ID" value="maker-uti_cns_0002705-snap-gene-0.5"/>
</dbReference>
<feature type="region of interest" description="Disordered" evidence="14">
    <location>
        <begin position="420"/>
        <end position="478"/>
    </location>
</feature>
<feature type="domain" description="WW" evidence="15">
    <location>
        <begin position="458"/>
        <end position="493"/>
    </location>
</feature>
<evidence type="ECO:0000313" key="17">
    <source>
        <dbReference type="Proteomes" id="UP000095280"/>
    </source>
</evidence>
<evidence type="ECO:0000256" key="5">
    <source>
        <dbReference type="ARBA" id="ARBA00022723"/>
    </source>
</evidence>
<evidence type="ECO:0000256" key="13">
    <source>
        <dbReference type="SAM" id="Coils"/>
    </source>
</evidence>
<dbReference type="InterPro" id="IPR036020">
    <property type="entry name" value="WW_dom_sf"/>
</dbReference>
<feature type="region of interest" description="Disordered" evidence="14">
    <location>
        <begin position="838"/>
        <end position="932"/>
    </location>
</feature>
<dbReference type="GO" id="GO:0045202">
    <property type="term" value="C:synapse"/>
    <property type="evidence" value="ECO:0007669"/>
    <property type="project" value="GOC"/>
</dbReference>
<keyword evidence="6 12" id="KW-0863">Zinc-finger</keyword>
<evidence type="ECO:0000256" key="4">
    <source>
        <dbReference type="ARBA" id="ARBA00022490"/>
    </source>
</evidence>
<sequence>MRERLDRLRQARLRLAERKRQQQQQQPKLPPKPPPHRRPDAPPTPPVRQSSRERVVGGGTAQPPISMEAIGRLDKSEARLRHWEVSLPLTPLREDSLATSSSGVAVDEENEDAGADAADEMAELTEEERRLAGQLKDFDSECELATAELQLLAAHHQHQQPVCNRAASLLHRWTQLAQQRATPLRQDLRRRQHSRRSRRSQSQALQVRVKSLVDWLATAEAALRQQQLLLGGDAESVRSEQTPELERLASELRSRRPELDSVLADAEQQQQTGFLDNRLNRSIGQLDRRFRELESRIDSHSESLRLALHGLAALEDTAAQAESAAAAAQREVAAWSSVDSLTPAQCASEPARLQEFLSGTLEPLTRLSASLERQSQQLSEARVVLNHDLASRLNNIRQQVMSMRSAIEHRCGLLANLREQQQQQQQQQHNNSKDSSVHSVQQQQQQQHQQTAHPAVSNSVRPPWQRMLHPNGSQLPYYRNADTRETSWDHPIMAELMQSLTELNYIRYAAYRTAAKLRRLQRALYLDLVSLGSAAEVFRDHGIGTAAAGDRLIDVSQMTSCLAGLFARCRTRGGGGGSSGSSADAGLQAQTIDLSLNWLLNVYDHVRSGRLRVLSFKVGLVLLCAAGLEDKYRYLFSAVVDERGALDQRRLGLLLHDCMQVPRHLGEAASFGGSNIEPSVRSCFDKASGQAPTGLSRADSRRYRRMPRDLHRQLANELRAIVDNDFDAESQSSGIRLSHFLAWLRLEPQSIVWLPVLHRLTCSEHSLHQARCSSCKAMPMRGLRYKCLKCFNLNLCQQCFFSGRSARHHKVTHPMQEYVRPPGSGDGIRSLSRTLRNKLRIGGGSGGHGGGGGFSGDLGDGGGGGATGGGGSRGGSPAKLGYLPVQTVREGQAIESPAGSPAHTSSRDMHNRVEAYASRLAEVEQQQQQRQD</sequence>
<organism evidence="17 18">
    <name type="scientific">Macrostomum lignano</name>
    <dbReference type="NCBI Taxonomy" id="282301"/>
    <lineage>
        <taxon>Eukaryota</taxon>
        <taxon>Metazoa</taxon>
        <taxon>Spiralia</taxon>
        <taxon>Lophotrochozoa</taxon>
        <taxon>Platyhelminthes</taxon>
        <taxon>Rhabditophora</taxon>
        <taxon>Macrostomorpha</taxon>
        <taxon>Macrostomida</taxon>
        <taxon>Macrostomidae</taxon>
        <taxon>Macrostomum</taxon>
    </lineage>
</organism>
<feature type="compositionally biased region" description="Gly residues" evidence="14">
    <location>
        <begin position="841"/>
        <end position="874"/>
    </location>
</feature>
<evidence type="ECO:0000256" key="14">
    <source>
        <dbReference type="SAM" id="MobiDB-lite"/>
    </source>
</evidence>
<dbReference type="AlphaFoldDB" id="A0A1I8GQR0"/>
<dbReference type="GO" id="GO:0042383">
    <property type="term" value="C:sarcolemma"/>
    <property type="evidence" value="ECO:0007669"/>
    <property type="project" value="UniProtKB-SubCell"/>
</dbReference>
<evidence type="ECO:0000256" key="11">
    <source>
        <dbReference type="ARBA" id="ARBA00023212"/>
    </source>
</evidence>
<feature type="compositionally biased region" description="Low complexity" evidence="14">
    <location>
        <begin position="437"/>
        <end position="450"/>
    </location>
</feature>
<comment type="subcellular location">
    <subcellularLocation>
        <location evidence="2">Cell membrane</location>
        <location evidence="2">Sarcolemma</location>
        <topology evidence="2">Peripheral membrane protein</topology>
        <orientation evidence="2">Cytoplasmic side</orientation>
    </subcellularLocation>
    <subcellularLocation>
        <location evidence="1">Cytoplasm</location>
        <location evidence="1">Cytoskeleton</location>
    </subcellularLocation>
</comment>
<dbReference type="PANTHER" id="PTHR12268:SF14">
    <property type="entry name" value="DYSTROPHIN-1"/>
    <property type="match status" value="1"/>
</dbReference>
<evidence type="ECO:0000256" key="12">
    <source>
        <dbReference type="PROSITE-ProRule" id="PRU00228"/>
    </source>
</evidence>
<evidence type="ECO:0000313" key="18">
    <source>
        <dbReference type="WBParaSite" id="maker-uti_cns_0002705-snap-gene-0.5-mRNA-1"/>
    </source>
</evidence>
<feature type="region of interest" description="Disordered" evidence="14">
    <location>
        <begin position="181"/>
        <end position="202"/>
    </location>
</feature>
<dbReference type="InterPro" id="IPR015153">
    <property type="entry name" value="EF-hand_dom_typ1"/>
</dbReference>
<evidence type="ECO:0000256" key="2">
    <source>
        <dbReference type="ARBA" id="ARBA00004278"/>
    </source>
</evidence>
<dbReference type="PROSITE" id="PS50020">
    <property type="entry name" value="WW_DOMAIN_2"/>
    <property type="match status" value="1"/>
</dbReference>
<dbReference type="SMART" id="SM00291">
    <property type="entry name" value="ZnF_ZZ"/>
    <property type="match status" value="1"/>
</dbReference>
<protein>
    <submittedName>
        <fullName evidence="18">Dystrophin</fullName>
    </submittedName>
</protein>
<keyword evidence="7" id="KW-0862">Zinc</keyword>
<keyword evidence="8" id="KW-0106">Calcium</keyword>
<feature type="compositionally biased region" description="Basic and acidic residues" evidence="14">
    <location>
        <begin position="1"/>
        <end position="20"/>
    </location>
</feature>
<dbReference type="PROSITE" id="PS50135">
    <property type="entry name" value="ZF_ZZ_2"/>
    <property type="match status" value="1"/>
</dbReference>
<feature type="region of interest" description="Disordered" evidence="14">
    <location>
        <begin position="1"/>
        <end position="66"/>
    </location>
</feature>
<dbReference type="GO" id="GO:0099536">
    <property type="term" value="P:synaptic signaling"/>
    <property type="evidence" value="ECO:0007669"/>
    <property type="project" value="TreeGrafter"/>
</dbReference>
<proteinExistence type="predicted"/>
<dbReference type="InterPro" id="IPR050774">
    <property type="entry name" value="KCMF1/Dystrophin"/>
</dbReference>
<dbReference type="GO" id="GO:0003779">
    <property type="term" value="F:actin binding"/>
    <property type="evidence" value="ECO:0007669"/>
    <property type="project" value="UniProtKB-KW"/>
</dbReference>
<feature type="domain" description="ZZ-type" evidence="16">
    <location>
        <begin position="767"/>
        <end position="823"/>
    </location>
</feature>
<keyword evidence="11" id="KW-0206">Cytoskeleton</keyword>
<reference evidence="18" key="1">
    <citation type="submission" date="2016-11" db="UniProtKB">
        <authorList>
            <consortium name="WormBaseParasite"/>
        </authorList>
    </citation>
    <scope>IDENTIFICATION</scope>
</reference>
<evidence type="ECO:0000256" key="6">
    <source>
        <dbReference type="ARBA" id="ARBA00022771"/>
    </source>
</evidence>
<dbReference type="InterPro" id="IPR000433">
    <property type="entry name" value="Znf_ZZ"/>
</dbReference>
<keyword evidence="10" id="KW-0009">Actin-binding</keyword>
<dbReference type="GO" id="GO:0016010">
    <property type="term" value="C:dystrophin-associated glycoprotein complex"/>
    <property type="evidence" value="ECO:0007669"/>
    <property type="project" value="UniProtKB-ARBA"/>
</dbReference>
<dbReference type="GO" id="GO:0008270">
    <property type="term" value="F:zinc ion binding"/>
    <property type="evidence" value="ECO:0007669"/>
    <property type="project" value="UniProtKB-KW"/>
</dbReference>
<keyword evidence="4" id="KW-0963">Cytoplasm</keyword>
<dbReference type="Gene3D" id="3.30.60.90">
    <property type="match status" value="1"/>
</dbReference>
<evidence type="ECO:0000256" key="3">
    <source>
        <dbReference type="ARBA" id="ARBA00022475"/>
    </source>
</evidence>
<evidence type="ECO:0000256" key="7">
    <source>
        <dbReference type="ARBA" id="ARBA00022833"/>
    </source>
</evidence>
<feature type="compositionally biased region" description="Basic residues" evidence="14">
    <location>
        <begin position="188"/>
        <end position="199"/>
    </location>
</feature>
<dbReference type="SUPFAM" id="SSF57850">
    <property type="entry name" value="RING/U-box"/>
    <property type="match status" value="1"/>
</dbReference>
<dbReference type="SUPFAM" id="SSF47473">
    <property type="entry name" value="EF-hand"/>
    <property type="match status" value="2"/>
</dbReference>
<feature type="coiled-coil region" evidence="13">
    <location>
        <begin position="283"/>
        <end position="331"/>
    </location>
</feature>
<dbReference type="CDD" id="cd02334">
    <property type="entry name" value="ZZ_dystrophin"/>
    <property type="match status" value="1"/>
</dbReference>
<keyword evidence="5" id="KW-0479">Metal-binding</keyword>
<accession>A0A1I8GQR0</accession>
<evidence type="ECO:0000256" key="1">
    <source>
        <dbReference type="ARBA" id="ARBA00004245"/>
    </source>
</evidence>
<keyword evidence="3" id="KW-1003">Cell membrane</keyword>
<dbReference type="InterPro" id="IPR001202">
    <property type="entry name" value="WW_dom"/>
</dbReference>
<dbReference type="Pfam" id="PF00569">
    <property type="entry name" value="ZZ"/>
    <property type="match status" value="1"/>
</dbReference>
<dbReference type="PROSITE" id="PS01357">
    <property type="entry name" value="ZF_ZZ_1"/>
    <property type="match status" value="1"/>
</dbReference>
<evidence type="ECO:0000259" key="16">
    <source>
        <dbReference type="PROSITE" id="PS50135"/>
    </source>
</evidence>
<keyword evidence="17" id="KW-1185">Reference proteome</keyword>
<dbReference type="Pfam" id="PF09068">
    <property type="entry name" value="EF-hand_2"/>
    <property type="match status" value="1"/>
</dbReference>
<dbReference type="Pfam" id="PF09069">
    <property type="entry name" value="EF-hand_3"/>
    <property type="match status" value="2"/>
</dbReference>
<dbReference type="Gene3D" id="2.20.70.10">
    <property type="match status" value="1"/>
</dbReference>
<evidence type="ECO:0000256" key="8">
    <source>
        <dbReference type="ARBA" id="ARBA00022837"/>
    </source>
</evidence>
<keyword evidence="13" id="KW-0175">Coiled coil</keyword>
<dbReference type="PANTHER" id="PTHR12268">
    <property type="entry name" value="E3 UBIQUITIN-PROTEIN LIGASE KCMF1"/>
    <property type="match status" value="1"/>
</dbReference>
<dbReference type="InterPro" id="IPR011992">
    <property type="entry name" value="EF-hand-dom_pair"/>
</dbReference>
<dbReference type="GO" id="GO:0005737">
    <property type="term" value="C:cytoplasm"/>
    <property type="evidence" value="ECO:0007669"/>
    <property type="project" value="UniProtKB-ARBA"/>
</dbReference>
<dbReference type="SUPFAM" id="SSF51045">
    <property type="entry name" value="WW domain"/>
    <property type="match status" value="1"/>
</dbReference>
<dbReference type="InterPro" id="IPR015154">
    <property type="entry name" value="EF-hand_dom_typ2"/>
</dbReference>
<keyword evidence="9" id="KW-0472">Membrane</keyword>
<evidence type="ECO:0000256" key="9">
    <source>
        <dbReference type="ARBA" id="ARBA00023136"/>
    </source>
</evidence>
<dbReference type="GO" id="GO:0005856">
    <property type="term" value="C:cytoskeleton"/>
    <property type="evidence" value="ECO:0007669"/>
    <property type="project" value="UniProtKB-SubCell"/>
</dbReference>
<dbReference type="CDD" id="cd00201">
    <property type="entry name" value="WW"/>
    <property type="match status" value="1"/>
</dbReference>
<dbReference type="Proteomes" id="UP000095280">
    <property type="component" value="Unplaced"/>
</dbReference>
<evidence type="ECO:0000256" key="10">
    <source>
        <dbReference type="ARBA" id="ARBA00023203"/>
    </source>
</evidence>